<evidence type="ECO:0000313" key="2">
    <source>
        <dbReference type="Proteomes" id="UP000008075"/>
    </source>
</evidence>
<keyword evidence="2" id="KW-1185">Reference proteome</keyword>
<dbReference type="AlphaFoldDB" id="D3VB77"/>
<sequence length="33" mass="3714">MLRAPFTSRLQYIHTLDEALNSLNVLLGGLKKT</sequence>
<name>D3VB77_XENNA</name>
<gene>
    <name evidence="1" type="ordered locus">XNC1_1453</name>
</gene>
<dbReference type="HOGENOM" id="CLU_3384478_0_0_6"/>
<organism evidence="1 2">
    <name type="scientific">Xenorhabdus nematophila (strain ATCC 19061 / DSM 3370 / CCUG 14189 / LMG 1036 / NCIMB 9965 / AN6)</name>
    <dbReference type="NCBI Taxonomy" id="406817"/>
    <lineage>
        <taxon>Bacteria</taxon>
        <taxon>Pseudomonadati</taxon>
        <taxon>Pseudomonadota</taxon>
        <taxon>Gammaproteobacteria</taxon>
        <taxon>Enterobacterales</taxon>
        <taxon>Morganellaceae</taxon>
        <taxon>Xenorhabdus</taxon>
    </lineage>
</organism>
<dbReference type="KEGG" id="xne:XNC1_1453"/>
<accession>D3VB77</accession>
<reference evidence="1 2" key="1">
    <citation type="journal article" date="2011" name="PLoS ONE">
        <title>The entomopathogenic bacterial endosymbionts xenorhabdus and photorhabdus: convergent lifestyles from divergent genomes.</title>
        <authorList>
            <person name="Chaston J.M."/>
            <person name="Suen G."/>
            <person name="Tucker S.L."/>
            <person name="Andersen A.W."/>
            <person name="Bhasin A."/>
            <person name="Bode E."/>
            <person name="Bode H.B."/>
            <person name="Brachmann A.O."/>
            <person name="Cowles C.E."/>
            <person name="Cowles K.N."/>
            <person name="Darby C."/>
            <person name="de Leon L."/>
            <person name="Drace K."/>
            <person name="Du Z."/>
            <person name="Givaudan A."/>
            <person name="Herbert Tran E.E."/>
            <person name="Jewell K.A."/>
            <person name="Knack J.J."/>
            <person name="Krasomil-Osterfeld K.C."/>
            <person name="Kukor R."/>
            <person name="Lanois A."/>
            <person name="Latreille P."/>
            <person name="Leimgruber N.K."/>
            <person name="Lipke C.M."/>
            <person name="Liu R."/>
            <person name="Lu X."/>
            <person name="Martens E.C."/>
            <person name="Marri P.R."/>
            <person name="Medigue C."/>
            <person name="Menard M.L."/>
            <person name="Miller N.M."/>
            <person name="Morales-Soto N."/>
            <person name="Norton S."/>
            <person name="Ogier J.C."/>
            <person name="Orchard S.S."/>
            <person name="Park D."/>
            <person name="Park Y."/>
            <person name="Qurollo B.A."/>
            <person name="Sugar D.R."/>
            <person name="Richards G.R."/>
            <person name="Rouy Z."/>
            <person name="Slominski B."/>
            <person name="Slominski K."/>
            <person name="Snyder H."/>
            <person name="Tjaden B.C."/>
            <person name="van der Hoeven R."/>
            <person name="Welch R.D."/>
            <person name="Wheeler C."/>
            <person name="Xiang B."/>
            <person name="Barbazuk B."/>
            <person name="Gaudriault S."/>
            <person name="Goodner B."/>
            <person name="Slater S.C."/>
            <person name="Forst S."/>
            <person name="Goldman B.S."/>
            <person name="Goodrich-Blair H."/>
        </authorList>
    </citation>
    <scope>NUCLEOTIDE SEQUENCE [LARGE SCALE GENOMIC DNA]</scope>
    <source>
        <strain evidence="2">ATCC 19061 / DSM 3370 / CCUG 14189 / LMG 1036 / NCIMB 9965 / AN6</strain>
    </source>
</reference>
<proteinExistence type="predicted"/>
<dbReference type="Proteomes" id="UP000008075">
    <property type="component" value="Chromosome"/>
</dbReference>
<protein>
    <submittedName>
        <fullName evidence="1">Uncharacterized protein</fullName>
    </submittedName>
</protein>
<dbReference type="EMBL" id="FN667742">
    <property type="protein sequence ID" value="CBJ89516.1"/>
    <property type="molecule type" value="Genomic_DNA"/>
</dbReference>
<evidence type="ECO:0000313" key="1">
    <source>
        <dbReference type="EMBL" id="CBJ89516.1"/>
    </source>
</evidence>